<dbReference type="GO" id="GO:0042795">
    <property type="term" value="P:snRNA transcription by RNA polymerase II"/>
    <property type="evidence" value="ECO:0007669"/>
    <property type="project" value="TreeGrafter"/>
</dbReference>
<keyword evidence="5" id="KW-0238">DNA-binding</keyword>
<evidence type="ECO:0000313" key="11">
    <source>
        <dbReference type="EMBL" id="GFT96478.1"/>
    </source>
</evidence>
<dbReference type="GO" id="GO:0042796">
    <property type="term" value="P:snRNA transcription by RNA polymerase III"/>
    <property type="evidence" value="ECO:0007669"/>
    <property type="project" value="TreeGrafter"/>
</dbReference>
<evidence type="ECO:0000256" key="7">
    <source>
        <dbReference type="ARBA" id="ARBA00023242"/>
    </source>
</evidence>
<dbReference type="PANTHER" id="PTHR13421:SF16">
    <property type="entry name" value="SNRNA-ACTIVATING PROTEIN COMPLEX SUBUNIT 3"/>
    <property type="match status" value="1"/>
</dbReference>
<reference evidence="11" key="1">
    <citation type="submission" date="2020-08" db="EMBL/GenBank/DDBJ databases">
        <title>Multicomponent nature underlies the extraordinary mechanical properties of spider dragline silk.</title>
        <authorList>
            <person name="Kono N."/>
            <person name="Nakamura H."/>
            <person name="Mori M."/>
            <person name="Yoshida Y."/>
            <person name="Ohtoshi R."/>
            <person name="Malay A.D."/>
            <person name="Moran D.A.P."/>
            <person name="Tomita M."/>
            <person name="Numata K."/>
            <person name="Arakawa K."/>
        </authorList>
    </citation>
    <scope>NUCLEOTIDE SEQUENCE</scope>
</reference>
<organism evidence="11 12">
    <name type="scientific">Nephila pilipes</name>
    <name type="common">Giant wood spider</name>
    <name type="synonym">Nephila maculata</name>
    <dbReference type="NCBI Taxonomy" id="299642"/>
    <lineage>
        <taxon>Eukaryota</taxon>
        <taxon>Metazoa</taxon>
        <taxon>Ecdysozoa</taxon>
        <taxon>Arthropoda</taxon>
        <taxon>Chelicerata</taxon>
        <taxon>Arachnida</taxon>
        <taxon>Araneae</taxon>
        <taxon>Araneomorphae</taxon>
        <taxon>Entelegynae</taxon>
        <taxon>Araneoidea</taxon>
        <taxon>Nephilidae</taxon>
        <taxon>Nephila</taxon>
    </lineage>
</organism>
<comment type="similarity">
    <text evidence="2">Belongs to the SNAPC3/SRD2 family.</text>
</comment>
<keyword evidence="6" id="KW-0804">Transcription</keyword>
<comment type="subcellular location">
    <subcellularLocation>
        <location evidence="1">Nucleus</location>
    </subcellularLocation>
</comment>
<gene>
    <name evidence="11" type="primary">SNAPC3</name>
    <name evidence="11" type="ORF">NPIL_445331</name>
</gene>
<dbReference type="GO" id="GO:0000978">
    <property type="term" value="F:RNA polymerase II cis-regulatory region sequence-specific DNA binding"/>
    <property type="evidence" value="ECO:0007669"/>
    <property type="project" value="TreeGrafter"/>
</dbReference>
<evidence type="ECO:0000256" key="3">
    <source>
        <dbReference type="ARBA" id="ARBA00013634"/>
    </source>
</evidence>
<keyword evidence="4" id="KW-0805">Transcription regulation</keyword>
<comment type="caution">
    <text evidence="11">The sequence shown here is derived from an EMBL/GenBank/DDBJ whole genome shotgun (WGS) entry which is preliminary data.</text>
</comment>
<sequence length="379" mass="44550">MENVHRSQSRPWISAKLSVKEFRDKWCHTLSSSKCDTKEKFKMTDSEYSALEEECGLLAMKCPAQNYIEISKDFTIPEGVDLETLRLQKADVKKRLEDITYASVVYAYSKYYNYPPHKIAGFEKDKSDNPYKQIQEPEVLLNVQVFRPEKKGTSGYMSNQSRVPNFHIDQEFMVLGCQYLTELRDKIECISDKAIPGDFSECPKLTPEITCKDLYKSGFFYFNGVFYNDMRHPDCRDYSKTIISWAESANRGIGPFKKTLMERSKFIDLEIQLGYPYLYVHQGNCEHLIVFSDLQYYTHHHCSNRLAYPVHVALRPKKRILCMICHIHTAEWVVFDNKRLPENPFYFCKQCFISFNYDENDQKIGNFRAYHHIDRSSIV</sequence>
<evidence type="ECO:0000256" key="8">
    <source>
        <dbReference type="ARBA" id="ARBA00025193"/>
    </source>
</evidence>
<comment type="function">
    <text evidence="8">Part of the SNAPc complex required for the transcription of both RNA polymerase II and III small-nuclear RNA genes. Binds to the proximal sequence element (PSE), a non-TATA-box basal promoter element common to these 2 types of genes. Recruits TBP and BRF2 to the U6 snRNA TATA box.</text>
</comment>
<evidence type="ECO:0000256" key="10">
    <source>
        <dbReference type="ARBA" id="ARBA00029606"/>
    </source>
</evidence>
<accession>A0A8X6PYF9</accession>
<dbReference type="EMBL" id="BMAW01075380">
    <property type="protein sequence ID" value="GFT96478.1"/>
    <property type="molecule type" value="Genomic_DNA"/>
</dbReference>
<dbReference type="GO" id="GO:0001046">
    <property type="term" value="F:core promoter sequence-specific DNA binding"/>
    <property type="evidence" value="ECO:0007669"/>
    <property type="project" value="TreeGrafter"/>
</dbReference>
<evidence type="ECO:0000256" key="1">
    <source>
        <dbReference type="ARBA" id="ARBA00004123"/>
    </source>
</evidence>
<evidence type="ECO:0000313" key="12">
    <source>
        <dbReference type="Proteomes" id="UP000887013"/>
    </source>
</evidence>
<dbReference type="InterPro" id="IPR022042">
    <property type="entry name" value="snRNA-activating_su3"/>
</dbReference>
<evidence type="ECO:0000256" key="6">
    <source>
        <dbReference type="ARBA" id="ARBA00023163"/>
    </source>
</evidence>
<dbReference type="GO" id="GO:0005634">
    <property type="term" value="C:nucleus"/>
    <property type="evidence" value="ECO:0007669"/>
    <property type="project" value="UniProtKB-SubCell"/>
</dbReference>
<dbReference type="Proteomes" id="UP000887013">
    <property type="component" value="Unassembled WGS sequence"/>
</dbReference>
<protein>
    <recommendedName>
        <fullName evidence="3">snRNA-activating protein complex subunit 3</fullName>
    </recommendedName>
    <alternativeName>
        <fullName evidence="10">Small nuclear RNA-activating complex polypeptide 3</fullName>
    </alternativeName>
</protein>
<evidence type="ECO:0000256" key="4">
    <source>
        <dbReference type="ARBA" id="ARBA00023015"/>
    </source>
</evidence>
<evidence type="ECO:0000256" key="2">
    <source>
        <dbReference type="ARBA" id="ARBA00010410"/>
    </source>
</evidence>
<name>A0A8X6PYF9_NEPPI</name>
<dbReference type="PANTHER" id="PTHR13421">
    <property type="entry name" value="SNRNA-ACTIVATING PROTEIN COMPLEX SUBUNIT 3"/>
    <property type="match status" value="1"/>
</dbReference>
<dbReference type="GO" id="GO:0001006">
    <property type="term" value="F:RNA polymerase III type 3 promoter sequence-specific DNA binding"/>
    <property type="evidence" value="ECO:0007669"/>
    <property type="project" value="TreeGrafter"/>
</dbReference>
<dbReference type="AlphaFoldDB" id="A0A8X6PYF9"/>
<keyword evidence="7" id="KW-0539">Nucleus</keyword>
<evidence type="ECO:0000256" key="9">
    <source>
        <dbReference type="ARBA" id="ARBA00025958"/>
    </source>
</evidence>
<comment type="subunit">
    <text evidence="9">Part of the SNAPc complex composed of 5 subunits: SNAPC1, SNAPC2, SNAPC3, SNAPC4 and SNAPC5. SNAPC3 interacts with SNAPC1.</text>
</comment>
<dbReference type="OrthoDB" id="46583at2759"/>
<keyword evidence="12" id="KW-1185">Reference proteome</keyword>
<evidence type="ECO:0000256" key="5">
    <source>
        <dbReference type="ARBA" id="ARBA00023125"/>
    </source>
</evidence>
<proteinExistence type="inferred from homology"/>
<dbReference type="GO" id="GO:0019185">
    <property type="term" value="C:snRNA-activating protein complex"/>
    <property type="evidence" value="ECO:0007669"/>
    <property type="project" value="TreeGrafter"/>
</dbReference>
<dbReference type="GO" id="GO:0003681">
    <property type="term" value="F:bent DNA binding"/>
    <property type="evidence" value="ECO:0007669"/>
    <property type="project" value="TreeGrafter"/>
</dbReference>
<dbReference type="Pfam" id="PF12251">
    <property type="entry name" value="SNAPC3"/>
    <property type="match status" value="1"/>
</dbReference>